<protein>
    <submittedName>
        <fullName evidence="6">ANK_REP_REGION domain-containing protein</fullName>
    </submittedName>
</protein>
<dbReference type="InterPro" id="IPR000953">
    <property type="entry name" value="Chromo/chromo_shadow_dom"/>
</dbReference>
<dbReference type="InterPro" id="IPR023779">
    <property type="entry name" value="Chromodomain_CS"/>
</dbReference>
<dbReference type="WBParaSite" id="PgB01_g048_t03">
    <property type="protein sequence ID" value="PgB01_g048_t03"/>
    <property type="gene ID" value="PgB01_g048"/>
</dbReference>
<evidence type="ECO:0000313" key="5">
    <source>
        <dbReference type="Proteomes" id="UP000887569"/>
    </source>
</evidence>
<feature type="region of interest" description="Disordered" evidence="3">
    <location>
        <begin position="168"/>
        <end position="204"/>
    </location>
</feature>
<sequence>MADEDEEGNSSSTFTSEESSSDSESCSTDSDDPMFIVEKIIDHHSYGHLKRRHMIDSGRPQADFELFFLVRWEGYASDEDSWEPWETLEKLNVFKDYIRKHHIHSKALSRGAEPFSEDAVGDHRRNSAKHWKCCDDRKRQRYNTGVSSFVESRKKKHSNSFIVKNTSDAIASAPSSTEEKRECTNTSPKRRTRKRTSIEREKKREERIRALKKIVEKRRKLGDQKQIEVMNYALHSSSDDTVPKRGPLKIFISSDDEVADSAMVTPTSEREEEPPILKPHVPSNSGLREEYLGNSVIEDSESGDESDRMFIDVDCDSPESQQVEELDADKNESYATLCRREYVVELADGFLEYKRRTRSVSPIVERFIKSGILSNRKETERSRDDLYFREYSSRVKLLKHSELKIIAERFLEGKQTIRSLRNLSPNERHSIADRLRNASVQKFQRIIGECISKGNRIAAVKCDLRRFLITRNLHDFLVKWHCMECDILGNDAFSDTFDWVLHDVCLKNANHISPFGDLLCRGACSTVHNVCRLIRHIFSRVSVTLRQRLFDELRDRNGNAALAQAVSLAAINGDPCILDVLLHFGANINSGRISALQKCVDNGCRELVIYLLRKGADPCRLKYFDDVNFFDRSSDAIRYANPLLWHLVRFINRLNSSFANWTSSSLKQELSDELTIFPISAVHPFRIGQLDKRVFVRVVSRDDRNVASTEIHPDNVLATMLVIHACHFPDANDIASLHLEKRPIVATLPDILRIRLGAACDEVDLRLVVHTSDMLVYQFPEYCKLEAGTRVHVNLTYSIGEIFEEDVILALRLWIAETRSSICGGGQPITSNWSR</sequence>
<dbReference type="Proteomes" id="UP000887569">
    <property type="component" value="Unplaced"/>
</dbReference>
<feature type="compositionally biased region" description="Low complexity" evidence="3">
    <location>
        <begin position="10"/>
        <end position="28"/>
    </location>
</feature>
<accession>A0A914ZEP1</accession>
<dbReference type="SMART" id="SM00298">
    <property type="entry name" value="CHROMO"/>
    <property type="match status" value="1"/>
</dbReference>
<evidence type="ECO:0000256" key="1">
    <source>
        <dbReference type="ARBA" id="ARBA00004123"/>
    </source>
</evidence>
<evidence type="ECO:0000259" key="4">
    <source>
        <dbReference type="PROSITE" id="PS50013"/>
    </source>
</evidence>
<keyword evidence="5" id="KW-1185">Reference proteome</keyword>
<dbReference type="PROSITE" id="PS50013">
    <property type="entry name" value="CHROMO_2"/>
    <property type="match status" value="1"/>
</dbReference>
<dbReference type="Gene3D" id="1.25.40.20">
    <property type="entry name" value="Ankyrin repeat-containing domain"/>
    <property type="match status" value="1"/>
</dbReference>
<dbReference type="GO" id="GO:0005634">
    <property type="term" value="C:nucleus"/>
    <property type="evidence" value="ECO:0007669"/>
    <property type="project" value="UniProtKB-SubCell"/>
</dbReference>
<dbReference type="Pfam" id="PF00385">
    <property type="entry name" value="Chromo"/>
    <property type="match status" value="1"/>
</dbReference>
<reference evidence="6" key="1">
    <citation type="submission" date="2022-11" db="UniProtKB">
        <authorList>
            <consortium name="WormBaseParasite"/>
        </authorList>
    </citation>
    <scope>IDENTIFICATION</scope>
</reference>
<keyword evidence="2" id="KW-0539">Nucleus</keyword>
<feature type="region of interest" description="Disordered" evidence="3">
    <location>
        <begin position="1"/>
        <end position="31"/>
    </location>
</feature>
<evidence type="ECO:0000313" key="6">
    <source>
        <dbReference type="WBParaSite" id="PgB01_g048_t03"/>
    </source>
</evidence>
<dbReference type="InterPro" id="IPR016197">
    <property type="entry name" value="Chromo-like_dom_sf"/>
</dbReference>
<feature type="domain" description="Chromo" evidence="4">
    <location>
        <begin position="35"/>
        <end position="109"/>
    </location>
</feature>
<dbReference type="PROSITE" id="PS00598">
    <property type="entry name" value="CHROMO_1"/>
    <property type="match status" value="1"/>
</dbReference>
<dbReference type="AlphaFoldDB" id="A0A914ZEP1"/>
<dbReference type="CDD" id="cd00024">
    <property type="entry name" value="CD_CSD"/>
    <property type="match status" value="1"/>
</dbReference>
<proteinExistence type="predicted"/>
<dbReference type="Gene3D" id="2.40.50.40">
    <property type="match status" value="1"/>
</dbReference>
<name>A0A914ZEP1_PARUN</name>
<dbReference type="InterPro" id="IPR036770">
    <property type="entry name" value="Ankyrin_rpt-contain_sf"/>
</dbReference>
<dbReference type="SUPFAM" id="SSF48403">
    <property type="entry name" value="Ankyrin repeat"/>
    <property type="match status" value="1"/>
</dbReference>
<dbReference type="InterPro" id="IPR023780">
    <property type="entry name" value="Chromo_domain"/>
</dbReference>
<dbReference type="SUPFAM" id="SSF54160">
    <property type="entry name" value="Chromo domain-like"/>
    <property type="match status" value="1"/>
</dbReference>
<comment type="subcellular location">
    <subcellularLocation>
        <location evidence="1">Nucleus</location>
    </subcellularLocation>
</comment>
<organism evidence="5 6">
    <name type="scientific">Parascaris univalens</name>
    <name type="common">Nematode worm</name>
    <dbReference type="NCBI Taxonomy" id="6257"/>
    <lineage>
        <taxon>Eukaryota</taxon>
        <taxon>Metazoa</taxon>
        <taxon>Ecdysozoa</taxon>
        <taxon>Nematoda</taxon>
        <taxon>Chromadorea</taxon>
        <taxon>Rhabditida</taxon>
        <taxon>Spirurina</taxon>
        <taxon>Ascaridomorpha</taxon>
        <taxon>Ascaridoidea</taxon>
        <taxon>Ascarididae</taxon>
        <taxon>Parascaris</taxon>
    </lineage>
</organism>
<feature type="region of interest" description="Disordered" evidence="3">
    <location>
        <begin position="266"/>
        <end position="287"/>
    </location>
</feature>
<evidence type="ECO:0000256" key="3">
    <source>
        <dbReference type="SAM" id="MobiDB-lite"/>
    </source>
</evidence>
<evidence type="ECO:0000256" key="2">
    <source>
        <dbReference type="ARBA" id="ARBA00023242"/>
    </source>
</evidence>